<dbReference type="PANTHER" id="PTHR21505:SF12">
    <property type="entry name" value="MADF DOMAIN-CONTAINING PROTEIN-RELATED"/>
    <property type="match status" value="1"/>
</dbReference>
<dbReference type="Proteomes" id="UP000791440">
    <property type="component" value="Unassembled WGS sequence"/>
</dbReference>
<evidence type="ECO:0000256" key="1">
    <source>
        <dbReference type="SAM" id="MobiDB-lite"/>
    </source>
</evidence>
<evidence type="ECO:0000313" key="4">
    <source>
        <dbReference type="Proteomes" id="UP000791440"/>
    </source>
</evidence>
<name>A0A921YWM2_MANSE</name>
<reference evidence="3" key="1">
    <citation type="journal article" date="2016" name="Insect Biochem. Mol. Biol.">
        <title>Multifaceted biological insights from a draft genome sequence of the tobacco hornworm moth, Manduca sexta.</title>
        <authorList>
            <person name="Kanost M.R."/>
            <person name="Arrese E.L."/>
            <person name="Cao X."/>
            <person name="Chen Y.R."/>
            <person name="Chellapilla S."/>
            <person name="Goldsmith M.R."/>
            <person name="Grosse-Wilde E."/>
            <person name="Heckel D.G."/>
            <person name="Herndon N."/>
            <person name="Jiang H."/>
            <person name="Papanicolaou A."/>
            <person name="Qu J."/>
            <person name="Soulages J.L."/>
            <person name="Vogel H."/>
            <person name="Walters J."/>
            <person name="Waterhouse R.M."/>
            <person name="Ahn S.J."/>
            <person name="Almeida F.C."/>
            <person name="An C."/>
            <person name="Aqrawi P."/>
            <person name="Bretschneider A."/>
            <person name="Bryant W.B."/>
            <person name="Bucks S."/>
            <person name="Chao H."/>
            <person name="Chevignon G."/>
            <person name="Christen J.M."/>
            <person name="Clarke D.F."/>
            <person name="Dittmer N.T."/>
            <person name="Ferguson L.C.F."/>
            <person name="Garavelou S."/>
            <person name="Gordon K.H.J."/>
            <person name="Gunaratna R.T."/>
            <person name="Han Y."/>
            <person name="Hauser F."/>
            <person name="He Y."/>
            <person name="Heidel-Fischer H."/>
            <person name="Hirsh A."/>
            <person name="Hu Y."/>
            <person name="Jiang H."/>
            <person name="Kalra D."/>
            <person name="Klinner C."/>
            <person name="Konig C."/>
            <person name="Kovar C."/>
            <person name="Kroll A.R."/>
            <person name="Kuwar S.S."/>
            <person name="Lee S.L."/>
            <person name="Lehman R."/>
            <person name="Li K."/>
            <person name="Li Z."/>
            <person name="Liang H."/>
            <person name="Lovelace S."/>
            <person name="Lu Z."/>
            <person name="Mansfield J.H."/>
            <person name="McCulloch K.J."/>
            <person name="Mathew T."/>
            <person name="Morton B."/>
            <person name="Muzny D.M."/>
            <person name="Neunemann D."/>
            <person name="Ongeri F."/>
            <person name="Pauchet Y."/>
            <person name="Pu L.L."/>
            <person name="Pyrousis I."/>
            <person name="Rao X.J."/>
            <person name="Redding A."/>
            <person name="Roesel C."/>
            <person name="Sanchez-Gracia A."/>
            <person name="Schaack S."/>
            <person name="Shukla A."/>
            <person name="Tetreau G."/>
            <person name="Wang Y."/>
            <person name="Xiong G.H."/>
            <person name="Traut W."/>
            <person name="Walsh T.K."/>
            <person name="Worley K.C."/>
            <person name="Wu D."/>
            <person name="Wu W."/>
            <person name="Wu Y.Q."/>
            <person name="Zhang X."/>
            <person name="Zou Z."/>
            <person name="Zucker H."/>
            <person name="Briscoe A.D."/>
            <person name="Burmester T."/>
            <person name="Clem R.J."/>
            <person name="Feyereisen R."/>
            <person name="Grimmelikhuijzen C.J.P."/>
            <person name="Hamodrakas S.J."/>
            <person name="Hansson B.S."/>
            <person name="Huguet E."/>
            <person name="Jermiin L.S."/>
            <person name="Lan Q."/>
            <person name="Lehman H.K."/>
            <person name="Lorenzen M."/>
            <person name="Merzendorfer H."/>
            <person name="Michalopoulos I."/>
            <person name="Morton D.B."/>
            <person name="Muthukrishnan S."/>
            <person name="Oakeshott J.G."/>
            <person name="Palmer W."/>
            <person name="Park Y."/>
            <person name="Passarelli A.L."/>
            <person name="Rozas J."/>
            <person name="Schwartz L.M."/>
            <person name="Smith W."/>
            <person name="Southgate A."/>
            <person name="Vilcinskas A."/>
            <person name="Vogt R."/>
            <person name="Wang P."/>
            <person name="Werren J."/>
            <person name="Yu X.Q."/>
            <person name="Zhou J.J."/>
            <person name="Brown S.J."/>
            <person name="Scherer S.E."/>
            <person name="Richards S."/>
            <person name="Blissard G.W."/>
        </authorList>
    </citation>
    <scope>NUCLEOTIDE SEQUENCE</scope>
</reference>
<dbReference type="SMART" id="SM00595">
    <property type="entry name" value="MADF"/>
    <property type="match status" value="1"/>
</dbReference>
<proteinExistence type="predicted"/>
<evidence type="ECO:0000313" key="3">
    <source>
        <dbReference type="EMBL" id="KAG6447316.1"/>
    </source>
</evidence>
<reference evidence="3" key="2">
    <citation type="submission" date="2020-12" db="EMBL/GenBank/DDBJ databases">
        <authorList>
            <person name="Kanost M."/>
        </authorList>
    </citation>
    <scope>NUCLEOTIDE SEQUENCE</scope>
</reference>
<feature type="compositionally biased region" description="Basic and acidic residues" evidence="1">
    <location>
        <begin position="126"/>
        <end position="143"/>
    </location>
</feature>
<dbReference type="OrthoDB" id="8195247at2759"/>
<feature type="region of interest" description="Disordered" evidence="1">
    <location>
        <begin position="233"/>
        <end position="253"/>
    </location>
</feature>
<evidence type="ECO:0000259" key="2">
    <source>
        <dbReference type="PROSITE" id="PS51029"/>
    </source>
</evidence>
<keyword evidence="4" id="KW-1185">Reference proteome</keyword>
<accession>A0A921YWM2</accession>
<dbReference type="PANTHER" id="PTHR21505">
    <property type="entry name" value="MADF DOMAIN-CONTAINING PROTEIN-RELATED"/>
    <property type="match status" value="1"/>
</dbReference>
<feature type="region of interest" description="Disordered" evidence="1">
    <location>
        <begin position="122"/>
        <end position="153"/>
    </location>
</feature>
<feature type="domain" description="MADF" evidence="2">
    <location>
        <begin position="12"/>
        <end position="110"/>
    </location>
</feature>
<organism evidence="3 4">
    <name type="scientific">Manduca sexta</name>
    <name type="common">Tobacco hawkmoth</name>
    <name type="synonym">Tobacco hornworm</name>
    <dbReference type="NCBI Taxonomy" id="7130"/>
    <lineage>
        <taxon>Eukaryota</taxon>
        <taxon>Metazoa</taxon>
        <taxon>Ecdysozoa</taxon>
        <taxon>Arthropoda</taxon>
        <taxon>Hexapoda</taxon>
        <taxon>Insecta</taxon>
        <taxon>Pterygota</taxon>
        <taxon>Neoptera</taxon>
        <taxon>Endopterygota</taxon>
        <taxon>Lepidoptera</taxon>
        <taxon>Glossata</taxon>
        <taxon>Ditrysia</taxon>
        <taxon>Bombycoidea</taxon>
        <taxon>Sphingidae</taxon>
        <taxon>Sphinginae</taxon>
        <taxon>Sphingini</taxon>
        <taxon>Manduca</taxon>
    </lineage>
</organism>
<dbReference type="InterPro" id="IPR006578">
    <property type="entry name" value="MADF-dom"/>
</dbReference>
<dbReference type="Pfam" id="PF10545">
    <property type="entry name" value="MADF_DNA_bdg"/>
    <property type="match status" value="1"/>
</dbReference>
<dbReference type="EMBL" id="JH668342">
    <property type="protein sequence ID" value="KAG6447316.1"/>
    <property type="molecule type" value="Genomic_DNA"/>
</dbReference>
<dbReference type="AlphaFoldDB" id="A0A921YWM2"/>
<comment type="caution">
    <text evidence="3">The sequence shown here is derived from an EMBL/GenBank/DDBJ whole genome shotgun (WGS) entry which is preliminary data.</text>
</comment>
<dbReference type="PROSITE" id="PS51029">
    <property type="entry name" value="MADF"/>
    <property type="match status" value="1"/>
</dbReference>
<gene>
    <name evidence="3" type="ORF">O3G_MSEX004827</name>
</gene>
<sequence length="253" mass="29716">MTSLLSKRWIIEMLKVYQNSPCLWDRRHPDYKNRLICNRAYEYLLMIYKKVDENATKDSLRKKLQNLKTGFYKELRKVNMSKLTATRLEDIYVPSLWYYGSLSFLATECEYSPDNCTIEIEDSDESMEHENNERNELSERNENQEPETSPVLPKKIKEEKLENIQPKVETSPVEEKPAVQIKDEDWDILGKSIAIQLRDIMSKKQFIITQKLISDAIYFAKMGLLSESSQISLETQHPKTPQHEMPSTSSHRC</sequence>
<protein>
    <recommendedName>
        <fullName evidence="2">MADF domain-containing protein</fullName>
    </recommendedName>
</protein>